<evidence type="ECO:0000313" key="8">
    <source>
        <dbReference type="Proteomes" id="UP000191257"/>
    </source>
</evidence>
<dbReference type="SUPFAM" id="SSF46785">
    <property type="entry name" value="Winged helix' DNA-binding domain"/>
    <property type="match status" value="1"/>
</dbReference>
<dbReference type="GO" id="GO:0003700">
    <property type="term" value="F:DNA-binding transcription factor activity"/>
    <property type="evidence" value="ECO:0007669"/>
    <property type="project" value="InterPro"/>
</dbReference>
<keyword evidence="8" id="KW-1185">Reference proteome</keyword>
<evidence type="ECO:0000256" key="5">
    <source>
        <dbReference type="SAM" id="MobiDB-lite"/>
    </source>
</evidence>
<evidence type="ECO:0000256" key="3">
    <source>
        <dbReference type="ARBA" id="ARBA00023125"/>
    </source>
</evidence>
<reference evidence="7" key="1">
    <citation type="submission" date="2017-12" db="EMBL/GenBank/DDBJ databases">
        <title>FDA dAtabase for Regulatory Grade micrObial Sequences (FDA-ARGOS): Supporting development and validation of Infectious Disease Dx tests.</title>
        <authorList>
            <person name="Campos J."/>
            <person name="Goldberg B."/>
            <person name="Tallon L."/>
            <person name="Sadzewicz L."/>
            <person name="Sengamalay N."/>
            <person name="Ott S."/>
            <person name="Godinez A."/>
            <person name="Nagaraj S."/>
            <person name="Vyas G."/>
            <person name="Aluvathingal J."/>
            <person name="Nadendla S."/>
            <person name="Geyer C."/>
            <person name="Nandy P."/>
            <person name="Hobson J."/>
            <person name="Sichtig H."/>
        </authorList>
    </citation>
    <scope>NUCLEOTIDE SEQUENCE</scope>
    <source>
        <strain evidence="7">FDAARGOS_252</strain>
        <plasmid evidence="7">unnamed1</plasmid>
    </source>
</reference>
<evidence type="ECO:0000256" key="4">
    <source>
        <dbReference type="ARBA" id="ARBA00023163"/>
    </source>
</evidence>
<dbReference type="InterPro" id="IPR005119">
    <property type="entry name" value="LysR_subst-bd"/>
</dbReference>
<dbReference type="SUPFAM" id="SSF53850">
    <property type="entry name" value="Periplasmic binding protein-like II"/>
    <property type="match status" value="1"/>
</dbReference>
<keyword evidence="2" id="KW-0805">Transcription regulation</keyword>
<dbReference type="KEGG" id="pye:A6J80_02095"/>
<dbReference type="Proteomes" id="UP000191257">
    <property type="component" value="Plasmid unnamed1"/>
</dbReference>
<dbReference type="InterPro" id="IPR000847">
    <property type="entry name" value="LysR_HTH_N"/>
</dbReference>
<dbReference type="GO" id="GO:0043565">
    <property type="term" value="F:sequence-specific DNA binding"/>
    <property type="evidence" value="ECO:0007669"/>
    <property type="project" value="TreeGrafter"/>
</dbReference>
<dbReference type="PANTHER" id="PTHR30537:SF79">
    <property type="entry name" value="TRANSCRIPTIONAL REGULATOR-RELATED"/>
    <property type="match status" value="1"/>
</dbReference>
<dbReference type="Pfam" id="PF00126">
    <property type="entry name" value="HTH_1"/>
    <property type="match status" value="1"/>
</dbReference>
<dbReference type="eggNOG" id="COG0583">
    <property type="taxonomic scope" value="Bacteria"/>
</dbReference>
<evidence type="ECO:0000259" key="6">
    <source>
        <dbReference type="PROSITE" id="PS50931"/>
    </source>
</evidence>
<dbReference type="CDD" id="cd08432">
    <property type="entry name" value="PBP2_GcdR_TrpI_HvrB_AmpR_like"/>
    <property type="match status" value="1"/>
</dbReference>
<proteinExistence type="inferred from homology"/>
<dbReference type="FunFam" id="1.10.10.10:FF:000001">
    <property type="entry name" value="LysR family transcriptional regulator"/>
    <property type="match status" value="1"/>
</dbReference>
<dbReference type="InterPro" id="IPR036388">
    <property type="entry name" value="WH-like_DNA-bd_sf"/>
</dbReference>
<dbReference type="PROSITE" id="PS50931">
    <property type="entry name" value="HTH_LYSR"/>
    <property type="match status" value="1"/>
</dbReference>
<name>A0A1V0GN85_9RHOB</name>
<sequence>MRRYFDLPSLTGLEAFEAVMRHGSLKLATTELNVTSGAISRQIKALEAELGVPLFIRTGRGVRPTQAGTELYASVAAGFSRIADVARDIKRGDRSRNVTIATTDTTATMWLVPRMPEFWHRHPEIVINHQLAENSRYFRPEEVELRIRHGMGGWINDVMEPLFDDWLYPVCSPAFAKRHAGATVADLPDMPLLDIDWVAPDWVTWEQALLQGGVSSRSFAARRLGKFSLAMQAAAADQGVAIGWHRMITPMLERGELVRLTELVFRAPGTYYLTWHRGRALSPAAELLREWVHEQAEAERARPLPWESVEGGDFRATGGRDQAAQD</sequence>
<dbReference type="Gene3D" id="3.40.190.10">
    <property type="entry name" value="Periplasmic binding protein-like II"/>
    <property type="match status" value="2"/>
</dbReference>
<dbReference type="InterPro" id="IPR036390">
    <property type="entry name" value="WH_DNA-bd_sf"/>
</dbReference>
<evidence type="ECO:0000256" key="2">
    <source>
        <dbReference type="ARBA" id="ARBA00023015"/>
    </source>
</evidence>
<dbReference type="PRINTS" id="PR00039">
    <property type="entry name" value="HTHLYSR"/>
</dbReference>
<gene>
    <name evidence="7" type="ORF">A6J80_02095</name>
</gene>
<evidence type="ECO:0000256" key="1">
    <source>
        <dbReference type="ARBA" id="ARBA00009437"/>
    </source>
</evidence>
<dbReference type="Gene3D" id="1.10.10.10">
    <property type="entry name" value="Winged helix-like DNA-binding domain superfamily/Winged helix DNA-binding domain"/>
    <property type="match status" value="1"/>
</dbReference>
<feature type="region of interest" description="Disordered" evidence="5">
    <location>
        <begin position="300"/>
        <end position="326"/>
    </location>
</feature>
<dbReference type="RefSeq" id="WP_080620296.1">
    <property type="nucleotide sequence ID" value="NZ_CAWMZI010000002.1"/>
</dbReference>
<comment type="similarity">
    <text evidence="1">Belongs to the LysR transcriptional regulatory family.</text>
</comment>
<organism evidence="7 8">
    <name type="scientific">Paracoccus yeei</name>
    <dbReference type="NCBI Taxonomy" id="147645"/>
    <lineage>
        <taxon>Bacteria</taxon>
        <taxon>Pseudomonadati</taxon>
        <taxon>Pseudomonadota</taxon>
        <taxon>Alphaproteobacteria</taxon>
        <taxon>Rhodobacterales</taxon>
        <taxon>Paracoccaceae</taxon>
        <taxon>Paracoccus</taxon>
    </lineage>
</organism>
<dbReference type="Pfam" id="PF03466">
    <property type="entry name" value="LysR_substrate"/>
    <property type="match status" value="1"/>
</dbReference>
<geneLocation type="plasmid" evidence="7 8">
    <name>unnamed1</name>
</geneLocation>
<dbReference type="InterPro" id="IPR058163">
    <property type="entry name" value="LysR-type_TF_proteobact-type"/>
</dbReference>
<feature type="domain" description="HTH lysR-type" evidence="6">
    <location>
        <begin position="8"/>
        <end position="65"/>
    </location>
</feature>
<evidence type="ECO:0000313" key="7">
    <source>
        <dbReference type="EMBL" id="ARC35317.1"/>
    </source>
</evidence>
<keyword evidence="3" id="KW-0238">DNA-binding</keyword>
<keyword evidence="4" id="KW-0804">Transcription</keyword>
<dbReference type="GO" id="GO:0006351">
    <property type="term" value="P:DNA-templated transcription"/>
    <property type="evidence" value="ECO:0007669"/>
    <property type="project" value="TreeGrafter"/>
</dbReference>
<protein>
    <submittedName>
        <fullName evidence="7">LysR family transcriptional regulator</fullName>
    </submittedName>
</protein>
<dbReference type="AlphaFoldDB" id="A0A1V0GN85"/>
<accession>A0A1V0GN85</accession>
<keyword evidence="7" id="KW-0614">Plasmid</keyword>
<dbReference type="EMBL" id="CP020441">
    <property type="protein sequence ID" value="ARC35317.1"/>
    <property type="molecule type" value="Genomic_DNA"/>
</dbReference>
<dbReference type="PANTHER" id="PTHR30537">
    <property type="entry name" value="HTH-TYPE TRANSCRIPTIONAL REGULATOR"/>
    <property type="match status" value="1"/>
</dbReference>